<dbReference type="STRING" id="1618364.UX86_C0006G0029"/>
<reference evidence="2 3" key="1">
    <citation type="journal article" date="2015" name="Nature">
        <title>rRNA introns, odd ribosomes, and small enigmatic genomes across a large radiation of phyla.</title>
        <authorList>
            <person name="Brown C.T."/>
            <person name="Hug L.A."/>
            <person name="Thomas B.C."/>
            <person name="Sharon I."/>
            <person name="Castelle C.J."/>
            <person name="Singh A."/>
            <person name="Wilkins M.J."/>
            <person name="Williams K.H."/>
            <person name="Banfield J.F."/>
        </authorList>
    </citation>
    <scope>NUCLEOTIDE SEQUENCE [LARGE SCALE GENOMIC DNA]</scope>
</reference>
<dbReference type="Proteomes" id="UP000034502">
    <property type="component" value="Unassembled WGS sequence"/>
</dbReference>
<keyword evidence="1" id="KW-0472">Membrane</keyword>
<name>A0A0G1S5N7_9BACT</name>
<comment type="caution">
    <text evidence="2">The sequence shown here is derived from an EMBL/GenBank/DDBJ whole genome shotgun (WGS) entry which is preliminary data.</text>
</comment>
<gene>
    <name evidence="2" type="ORF">UX86_C0006G0029</name>
</gene>
<protein>
    <submittedName>
        <fullName evidence="2">Uncharacterized protein</fullName>
    </submittedName>
</protein>
<dbReference type="EMBL" id="LCNU01000006">
    <property type="protein sequence ID" value="KKU64661.1"/>
    <property type="molecule type" value="Genomic_DNA"/>
</dbReference>
<evidence type="ECO:0000313" key="2">
    <source>
        <dbReference type="EMBL" id="KKU64661.1"/>
    </source>
</evidence>
<proteinExistence type="predicted"/>
<evidence type="ECO:0000256" key="1">
    <source>
        <dbReference type="SAM" id="Phobius"/>
    </source>
</evidence>
<dbReference type="AlphaFoldDB" id="A0A0G1S5N7"/>
<accession>A0A0G1S5N7</accession>
<sequence>MSLTKRRKKIASIIIVIASLALLAGSILPYLTLYR</sequence>
<keyword evidence="1" id="KW-0812">Transmembrane</keyword>
<feature type="transmembrane region" description="Helical" evidence="1">
    <location>
        <begin position="12"/>
        <end position="31"/>
    </location>
</feature>
<organism evidence="2 3">
    <name type="scientific">Candidatus Amesbacteria bacterium GW2011_GWC1_47_15</name>
    <dbReference type="NCBI Taxonomy" id="1618364"/>
    <lineage>
        <taxon>Bacteria</taxon>
        <taxon>Candidatus Amesiibacteriota</taxon>
    </lineage>
</organism>
<evidence type="ECO:0000313" key="3">
    <source>
        <dbReference type="Proteomes" id="UP000034502"/>
    </source>
</evidence>
<keyword evidence="1" id="KW-1133">Transmembrane helix</keyword>